<dbReference type="Pfam" id="PF00067">
    <property type="entry name" value="p450"/>
    <property type="match status" value="1"/>
</dbReference>
<name>A0AAE0DPB7_9LECA</name>
<dbReference type="PANTHER" id="PTHR24305">
    <property type="entry name" value="CYTOCHROME P450"/>
    <property type="match status" value="1"/>
</dbReference>
<dbReference type="GO" id="GO:0005506">
    <property type="term" value="F:iron ion binding"/>
    <property type="evidence" value="ECO:0007669"/>
    <property type="project" value="InterPro"/>
</dbReference>
<dbReference type="GO" id="GO:0016705">
    <property type="term" value="F:oxidoreductase activity, acting on paired donors, with incorporation or reduction of molecular oxygen"/>
    <property type="evidence" value="ECO:0007669"/>
    <property type="project" value="InterPro"/>
</dbReference>
<accession>A0AAE0DPB7</accession>
<evidence type="ECO:0000256" key="3">
    <source>
        <dbReference type="ARBA" id="ARBA00022617"/>
    </source>
</evidence>
<keyword evidence="10" id="KW-1185">Reference proteome</keyword>
<evidence type="ECO:0000256" key="1">
    <source>
        <dbReference type="ARBA" id="ARBA00001971"/>
    </source>
</evidence>
<keyword evidence="4 8" id="KW-0479">Metal-binding</keyword>
<comment type="cofactor">
    <cofactor evidence="1 8">
        <name>heme</name>
        <dbReference type="ChEBI" id="CHEBI:30413"/>
    </cofactor>
</comment>
<evidence type="ECO:0000256" key="2">
    <source>
        <dbReference type="ARBA" id="ARBA00005179"/>
    </source>
</evidence>
<dbReference type="InterPro" id="IPR001128">
    <property type="entry name" value="Cyt_P450"/>
</dbReference>
<protein>
    <recommendedName>
        <fullName evidence="11">Cytochrome P450</fullName>
    </recommendedName>
</protein>
<evidence type="ECO:0000256" key="5">
    <source>
        <dbReference type="ARBA" id="ARBA00023002"/>
    </source>
</evidence>
<sequence>MSKLPRDAHPQYLPSQVRRAIPDVGPVFYLDMWPFSLPILVASSPSACYQLTQEHSQPKSDGLRKYMRPVADNQDLVSSEGHSWKQWRNVFNPGFSASHLITLVPQIANEVLIFCEILRERAQAGDIFPLEEATVNLTIDTIGRVALDTHFNAQRSRNEFVAALRGQIRWLSFGAEANPFQRWNPFRPLFHWYYTRRMDRFMGRELERRFASHQEIGETGSRSKTVVDLALDKYLEEQPGSKETRSMDTIFKKIAISQMKVFMLAGHDTTSSTLCHVFHLLSGNPSTLQRVRAEHDDVFGTDFGQTNSTIIENPHVLNQLPFTVAVIKEAMRLFPAASSTRSGEPGFSLVQDGRQYPTDGCIVWSMHQAVHREPLYWPQPDAFIPERFLVGKDDPLYPVKGAWRAFEFGPRNCIGQELAMLELKLVMVMTLRRFDIKSSYDEWDQVRGKTGPRTVGGERAYQVLDGTTRPADGFPCRPGLDLVTWTTTFGMFPSTRNAGNAVHPPSPCSKCPSNPNNRPPPHLALTRIMGGVQPTQNPTAITRERYQRRPRARRKEYVQEMEQ</sequence>
<dbReference type="SUPFAM" id="SSF48264">
    <property type="entry name" value="Cytochrome P450"/>
    <property type="match status" value="1"/>
</dbReference>
<gene>
    <name evidence="9" type="ORF">OEA41_001774</name>
</gene>
<reference evidence="9" key="1">
    <citation type="submission" date="2022-11" db="EMBL/GenBank/DDBJ databases">
        <title>Chromosomal genome sequence assembly and mating type (MAT) locus characterization of the leprose asexual lichenized fungus Lepraria neglecta (Nyl.) Erichsen.</title>
        <authorList>
            <person name="Allen J.L."/>
            <person name="Pfeffer B."/>
        </authorList>
    </citation>
    <scope>NUCLEOTIDE SEQUENCE</scope>
    <source>
        <strain evidence="9">Allen 5258</strain>
    </source>
</reference>
<keyword evidence="5" id="KW-0560">Oxidoreductase</keyword>
<evidence type="ECO:0000256" key="8">
    <source>
        <dbReference type="PIRSR" id="PIRSR602401-1"/>
    </source>
</evidence>
<evidence type="ECO:0000313" key="9">
    <source>
        <dbReference type="EMBL" id="KAK3174528.1"/>
    </source>
</evidence>
<comment type="caution">
    <text evidence="9">The sequence shown here is derived from an EMBL/GenBank/DDBJ whole genome shotgun (WGS) entry which is preliminary data.</text>
</comment>
<dbReference type="InterPro" id="IPR002401">
    <property type="entry name" value="Cyt_P450_E_grp-I"/>
</dbReference>
<dbReference type="InterPro" id="IPR050121">
    <property type="entry name" value="Cytochrome_P450_monoxygenase"/>
</dbReference>
<dbReference type="EMBL" id="JASNWA010000006">
    <property type="protein sequence ID" value="KAK3174528.1"/>
    <property type="molecule type" value="Genomic_DNA"/>
</dbReference>
<proteinExistence type="predicted"/>
<evidence type="ECO:0000256" key="7">
    <source>
        <dbReference type="ARBA" id="ARBA00023033"/>
    </source>
</evidence>
<evidence type="ECO:0000256" key="6">
    <source>
        <dbReference type="ARBA" id="ARBA00023004"/>
    </source>
</evidence>
<dbReference type="PRINTS" id="PR00463">
    <property type="entry name" value="EP450I"/>
</dbReference>
<dbReference type="Proteomes" id="UP001276659">
    <property type="component" value="Unassembled WGS sequence"/>
</dbReference>
<comment type="pathway">
    <text evidence="2">Secondary metabolite biosynthesis.</text>
</comment>
<evidence type="ECO:0008006" key="11">
    <source>
        <dbReference type="Google" id="ProtNLM"/>
    </source>
</evidence>
<dbReference type="PANTHER" id="PTHR24305:SF107">
    <property type="entry name" value="P450, PUTATIVE (EUROFUNG)-RELATED"/>
    <property type="match status" value="1"/>
</dbReference>
<dbReference type="Gene3D" id="1.10.630.10">
    <property type="entry name" value="Cytochrome P450"/>
    <property type="match status" value="1"/>
</dbReference>
<dbReference type="AlphaFoldDB" id="A0AAE0DPB7"/>
<keyword evidence="6 8" id="KW-0408">Iron</keyword>
<evidence type="ECO:0000256" key="4">
    <source>
        <dbReference type="ARBA" id="ARBA00022723"/>
    </source>
</evidence>
<evidence type="ECO:0000313" key="10">
    <source>
        <dbReference type="Proteomes" id="UP001276659"/>
    </source>
</evidence>
<keyword evidence="3 8" id="KW-0349">Heme</keyword>
<organism evidence="9 10">
    <name type="scientific">Lepraria neglecta</name>
    <dbReference type="NCBI Taxonomy" id="209136"/>
    <lineage>
        <taxon>Eukaryota</taxon>
        <taxon>Fungi</taxon>
        <taxon>Dikarya</taxon>
        <taxon>Ascomycota</taxon>
        <taxon>Pezizomycotina</taxon>
        <taxon>Lecanoromycetes</taxon>
        <taxon>OSLEUM clade</taxon>
        <taxon>Lecanoromycetidae</taxon>
        <taxon>Lecanorales</taxon>
        <taxon>Lecanorineae</taxon>
        <taxon>Stereocaulaceae</taxon>
        <taxon>Lepraria</taxon>
    </lineage>
</organism>
<dbReference type="CDD" id="cd11051">
    <property type="entry name" value="CYP59-like"/>
    <property type="match status" value="1"/>
</dbReference>
<feature type="binding site" description="axial binding residue" evidence="8">
    <location>
        <position position="413"/>
    </location>
    <ligand>
        <name>heme</name>
        <dbReference type="ChEBI" id="CHEBI:30413"/>
    </ligand>
    <ligandPart>
        <name>Fe</name>
        <dbReference type="ChEBI" id="CHEBI:18248"/>
    </ligandPart>
</feature>
<dbReference type="InterPro" id="IPR036396">
    <property type="entry name" value="Cyt_P450_sf"/>
</dbReference>
<dbReference type="GO" id="GO:0020037">
    <property type="term" value="F:heme binding"/>
    <property type="evidence" value="ECO:0007669"/>
    <property type="project" value="InterPro"/>
</dbReference>
<dbReference type="GO" id="GO:0004497">
    <property type="term" value="F:monooxygenase activity"/>
    <property type="evidence" value="ECO:0007669"/>
    <property type="project" value="UniProtKB-KW"/>
</dbReference>
<keyword evidence="7" id="KW-0503">Monooxygenase</keyword>
<dbReference type="PRINTS" id="PR00385">
    <property type="entry name" value="P450"/>
</dbReference>